<dbReference type="Gene3D" id="1.10.4080.10">
    <property type="entry name" value="ADP-ribosylation/Crystallin J1"/>
    <property type="match status" value="1"/>
</dbReference>
<protein>
    <submittedName>
        <fullName evidence="2">ADP-ribosylglycohydrolase family protein</fullName>
    </submittedName>
</protein>
<dbReference type="InterPro" id="IPR036705">
    <property type="entry name" value="Ribosyl_crysJ1_sf"/>
</dbReference>
<dbReference type="Proteomes" id="UP001222603">
    <property type="component" value="Unassembled WGS sequence"/>
</dbReference>
<feature type="chain" id="PRO_5043801176" evidence="1">
    <location>
        <begin position="22"/>
        <end position="507"/>
    </location>
</feature>
<feature type="signal peptide" evidence="1">
    <location>
        <begin position="1"/>
        <end position="21"/>
    </location>
</feature>
<dbReference type="EMBL" id="JAQNSI010000599">
    <property type="protein sequence ID" value="MDC1903190.1"/>
    <property type="molecule type" value="Genomic_DNA"/>
</dbReference>
<dbReference type="AlphaFoldDB" id="A0AAW6H6V6"/>
<dbReference type="PROSITE" id="PS51257">
    <property type="entry name" value="PROKAR_LIPOPROTEIN"/>
    <property type="match status" value="1"/>
</dbReference>
<evidence type="ECO:0000313" key="2">
    <source>
        <dbReference type="EMBL" id="MDC1903190.1"/>
    </source>
</evidence>
<accession>A0AAW6H6V6</accession>
<reference evidence="2" key="1">
    <citation type="submission" date="2022-10" db="EMBL/GenBank/DDBJ databases">
        <title>Human gut microbiome strain richness.</title>
        <authorList>
            <person name="Chen-Liaw A."/>
        </authorList>
    </citation>
    <scope>NUCLEOTIDE SEQUENCE</scope>
    <source>
        <strain evidence="2">1001713st1_F9_1001713B170221_170320</strain>
    </source>
</reference>
<gene>
    <name evidence="2" type="ORF">POZ10_21515</name>
</gene>
<sequence length="507" mass="56519">MMKIRKILLSGCLVATLCSCGGSQNENLNLTLSKDALFDKVKGAWAGQVIGCTYGGPTEFRYLSTMIPDSIVMPWGPGEIKKWYDGGGGLYDDVYVDLTFVETFERCGLDAPADSFATAFLAKEYPLCHANQMARYNLLHGLTPPASGHWKNNPHANCLDFQIEADFAGIMAPGMVNSATEICDRVGHIMAYGDGWYGGVYVAAMYSLAYVSDDVEYVVTEALKSIPQETTFYECMTDVINWYKQYPKDWKKCWEEIEKKWGSSDIDCPSCVEVPANIGTCVNGAYIILGLLYGQGDFEKTIDISTRAGQDSDCNPASSGGILGTMIGYNRIPEKFRKELTVVADTPFNNAVSFNKGCELSFEHALQMIEKNGGKVGGDEVIIHFQEPESVQLEISFEGLKLDKKVAVENWIADFPTFEFEGVGAVIEGELKGENVPEDYVAELEVYFNDRLIEVCKLPLKYNHRKHELFFNYVQPYSKYAVTCKWVNPVEGADIWVRNIISYTTDK</sequence>
<evidence type="ECO:0000313" key="3">
    <source>
        <dbReference type="Proteomes" id="UP001222603"/>
    </source>
</evidence>
<name>A0AAW6H6V6_BACUN</name>
<evidence type="ECO:0000256" key="1">
    <source>
        <dbReference type="SAM" id="SignalP"/>
    </source>
</evidence>
<keyword evidence="1" id="KW-0732">Signal</keyword>
<dbReference type="Pfam" id="PF03747">
    <property type="entry name" value="ADP_ribosyl_GH"/>
    <property type="match status" value="1"/>
</dbReference>
<organism evidence="2 3">
    <name type="scientific">Bacteroides uniformis</name>
    <dbReference type="NCBI Taxonomy" id="820"/>
    <lineage>
        <taxon>Bacteria</taxon>
        <taxon>Pseudomonadati</taxon>
        <taxon>Bacteroidota</taxon>
        <taxon>Bacteroidia</taxon>
        <taxon>Bacteroidales</taxon>
        <taxon>Bacteroidaceae</taxon>
        <taxon>Bacteroides</taxon>
    </lineage>
</organism>
<dbReference type="SUPFAM" id="SSF101478">
    <property type="entry name" value="ADP-ribosylglycohydrolase"/>
    <property type="match status" value="1"/>
</dbReference>
<proteinExistence type="predicted"/>
<comment type="caution">
    <text evidence="2">The sequence shown here is derived from an EMBL/GenBank/DDBJ whole genome shotgun (WGS) entry which is preliminary data.</text>
</comment>
<dbReference type="InterPro" id="IPR005502">
    <property type="entry name" value="Ribosyl_crysJ1"/>
</dbReference>